<protein>
    <submittedName>
        <fullName evidence="2">Uncharacterized protein</fullName>
    </submittedName>
</protein>
<name>A0A151N5G9_ALLMI</name>
<feature type="compositionally biased region" description="Basic and acidic residues" evidence="1">
    <location>
        <begin position="129"/>
        <end position="151"/>
    </location>
</feature>
<gene>
    <name evidence="2" type="ORF">Y1Q_0007033</name>
</gene>
<sequence>MQQGLEVRSVIPATVSNHNKMQKAVRDRDKLSTVETLPDEDCQAIWNRIFRKDLRKDHRDWSWLIAHQVLPARAWRHAELKETDCVKMFLSELQSYHRKSVSEDGEDGANFIWKIDTWYALFEDPPGGEVDRENEEDRWASGPGDSEKDYNRISSSGSDSDSNKDSE</sequence>
<dbReference type="Proteomes" id="UP000050525">
    <property type="component" value="Unassembled WGS sequence"/>
</dbReference>
<comment type="caution">
    <text evidence="2">The sequence shown here is derived from an EMBL/GenBank/DDBJ whole genome shotgun (WGS) entry which is preliminary data.</text>
</comment>
<accession>A0A151N5G9</accession>
<dbReference type="EMBL" id="AKHW03004004">
    <property type="protein sequence ID" value="KYO32001.1"/>
    <property type="molecule type" value="Genomic_DNA"/>
</dbReference>
<reference evidence="2 3" key="1">
    <citation type="journal article" date="2012" name="Genome Biol.">
        <title>Sequencing three crocodilian genomes to illuminate the evolution of archosaurs and amniotes.</title>
        <authorList>
            <person name="St John J.A."/>
            <person name="Braun E.L."/>
            <person name="Isberg S.R."/>
            <person name="Miles L.G."/>
            <person name="Chong A.Y."/>
            <person name="Gongora J."/>
            <person name="Dalzell P."/>
            <person name="Moran C."/>
            <person name="Bed'hom B."/>
            <person name="Abzhanov A."/>
            <person name="Burgess S.C."/>
            <person name="Cooksey A.M."/>
            <person name="Castoe T.A."/>
            <person name="Crawford N.G."/>
            <person name="Densmore L.D."/>
            <person name="Drew J.C."/>
            <person name="Edwards S.V."/>
            <person name="Faircloth B.C."/>
            <person name="Fujita M.K."/>
            <person name="Greenwold M.J."/>
            <person name="Hoffmann F.G."/>
            <person name="Howard J.M."/>
            <person name="Iguchi T."/>
            <person name="Janes D.E."/>
            <person name="Khan S.Y."/>
            <person name="Kohno S."/>
            <person name="de Koning A.J."/>
            <person name="Lance S.L."/>
            <person name="McCarthy F.M."/>
            <person name="McCormack J.E."/>
            <person name="Merchant M.E."/>
            <person name="Peterson D.G."/>
            <person name="Pollock D.D."/>
            <person name="Pourmand N."/>
            <person name="Raney B.J."/>
            <person name="Roessler K.A."/>
            <person name="Sanford J.R."/>
            <person name="Sawyer R.H."/>
            <person name="Schmidt C.J."/>
            <person name="Triplett E.W."/>
            <person name="Tuberville T.D."/>
            <person name="Venegas-Anaya M."/>
            <person name="Howard J.T."/>
            <person name="Jarvis E.D."/>
            <person name="Guillette L.J.Jr."/>
            <person name="Glenn T.C."/>
            <person name="Green R.E."/>
            <person name="Ray D.A."/>
        </authorList>
    </citation>
    <scope>NUCLEOTIDE SEQUENCE [LARGE SCALE GENOMIC DNA]</scope>
    <source>
        <strain evidence="2">KSC_2009_1</strain>
    </source>
</reference>
<evidence type="ECO:0000313" key="2">
    <source>
        <dbReference type="EMBL" id="KYO32001.1"/>
    </source>
</evidence>
<evidence type="ECO:0000313" key="3">
    <source>
        <dbReference type="Proteomes" id="UP000050525"/>
    </source>
</evidence>
<dbReference type="AlphaFoldDB" id="A0A151N5G9"/>
<evidence type="ECO:0000256" key="1">
    <source>
        <dbReference type="SAM" id="MobiDB-lite"/>
    </source>
</evidence>
<feature type="region of interest" description="Disordered" evidence="1">
    <location>
        <begin position="124"/>
        <end position="167"/>
    </location>
</feature>
<keyword evidence="3" id="KW-1185">Reference proteome</keyword>
<proteinExistence type="predicted"/>
<organism evidence="2 3">
    <name type="scientific">Alligator mississippiensis</name>
    <name type="common">American alligator</name>
    <dbReference type="NCBI Taxonomy" id="8496"/>
    <lineage>
        <taxon>Eukaryota</taxon>
        <taxon>Metazoa</taxon>
        <taxon>Chordata</taxon>
        <taxon>Craniata</taxon>
        <taxon>Vertebrata</taxon>
        <taxon>Euteleostomi</taxon>
        <taxon>Archelosauria</taxon>
        <taxon>Archosauria</taxon>
        <taxon>Crocodylia</taxon>
        <taxon>Alligatoridae</taxon>
        <taxon>Alligatorinae</taxon>
        <taxon>Alligator</taxon>
    </lineage>
</organism>